<dbReference type="EMBL" id="GACK01010984">
    <property type="protein sequence ID" value="JAA54050.1"/>
    <property type="molecule type" value="mRNA"/>
</dbReference>
<organism evidence="6">
    <name type="scientific">Rhipicephalus pulchellus</name>
    <name type="common">Yellow backed tick</name>
    <name type="synonym">Dermacentor pulchellus</name>
    <dbReference type="NCBI Taxonomy" id="72859"/>
    <lineage>
        <taxon>Eukaryota</taxon>
        <taxon>Metazoa</taxon>
        <taxon>Ecdysozoa</taxon>
        <taxon>Arthropoda</taxon>
        <taxon>Chelicerata</taxon>
        <taxon>Arachnida</taxon>
        <taxon>Acari</taxon>
        <taxon>Parasitiformes</taxon>
        <taxon>Ixodida</taxon>
        <taxon>Ixodoidea</taxon>
        <taxon>Ixodidae</taxon>
        <taxon>Rhipicephalinae</taxon>
        <taxon>Rhipicephalus</taxon>
        <taxon>Rhipicephalus</taxon>
    </lineage>
</organism>
<evidence type="ECO:0000256" key="4">
    <source>
        <dbReference type="SAM" id="SignalP"/>
    </source>
</evidence>
<feature type="domain" description="BPTI/Kunitz inhibitor" evidence="5">
    <location>
        <begin position="101"/>
        <end position="151"/>
    </location>
</feature>
<reference evidence="6" key="2">
    <citation type="journal article" date="2015" name="J. Proteomics">
        <title>Sexual differences in the sialomes of the zebra tick, Rhipicephalus pulchellus.</title>
        <authorList>
            <person name="Tan A.W."/>
            <person name="Francischetti I.M."/>
            <person name="Slovak M."/>
            <person name="Kini R.M."/>
            <person name="Ribeiro J.M."/>
        </authorList>
    </citation>
    <scope>NUCLEOTIDE SEQUENCE</scope>
    <source>
        <tissue evidence="6">Salivary gland</tissue>
    </source>
</reference>
<evidence type="ECO:0000259" key="5">
    <source>
        <dbReference type="PROSITE" id="PS50279"/>
    </source>
</evidence>
<dbReference type="InterPro" id="IPR002223">
    <property type="entry name" value="Kunitz_BPTI"/>
</dbReference>
<dbReference type="Gene3D" id="4.10.410.10">
    <property type="entry name" value="Pancreatic trypsin inhibitor Kunitz domain"/>
    <property type="match status" value="3"/>
</dbReference>
<dbReference type="CDD" id="cd00109">
    <property type="entry name" value="Kunitz-type"/>
    <property type="match status" value="1"/>
</dbReference>
<evidence type="ECO:0000256" key="2">
    <source>
        <dbReference type="ARBA" id="ARBA00022900"/>
    </source>
</evidence>
<evidence type="ECO:0000256" key="3">
    <source>
        <dbReference type="SAM" id="MobiDB-lite"/>
    </source>
</evidence>
<sequence length="357" mass="38440">MKFLTGKLVLLCVSCTQLLSSRASAQRSKGVDERRPKNCMKPPFVGVCRPLLTTAWYFDINRHTCVALHPGVCAGGNNLFPTLQKCTEECQLLTQKKSKVCLLPPVVGPCDPVVVSWYYDPEIDRCKAFNRTICGGGGNCYLTEMKCQWECRPKKTPEAKCSKPPKAGLCFISRNHYYFDEKSNQCLRFANNKCGSNRNAFPSVKKCLQRCSYNKPTVPCINCGQQISNELPQGVAPAAVPQPGYPGPYGQPGYPMPPAQSGQPQPSSVVTTNQTASPGQPNQSVQSSPAPPGHTVIPAHPAGVTTLGQPSMPGKPAWRSQPGVTGQPIPTIPGGLPNQPSMHPVPSTVPVNPTMTG</sequence>
<feature type="domain" description="BPTI/Kunitz inhibitor" evidence="5">
    <location>
        <begin position="161"/>
        <end position="211"/>
    </location>
</feature>
<dbReference type="SUPFAM" id="SSF57362">
    <property type="entry name" value="BPTI-like"/>
    <property type="match status" value="3"/>
</dbReference>
<dbReference type="Pfam" id="PF00014">
    <property type="entry name" value="Kunitz_BPTI"/>
    <property type="match status" value="3"/>
</dbReference>
<feature type="region of interest" description="Disordered" evidence="3">
    <location>
        <begin position="238"/>
        <end position="357"/>
    </location>
</feature>
<dbReference type="PANTHER" id="PTHR10083">
    <property type="entry name" value="KUNITZ-TYPE PROTEASE INHIBITOR-RELATED"/>
    <property type="match status" value="1"/>
</dbReference>
<feature type="domain" description="BPTI/Kunitz inhibitor" evidence="5">
    <location>
        <begin position="39"/>
        <end position="90"/>
    </location>
</feature>
<keyword evidence="4" id="KW-0732">Signal</keyword>
<name>L7LQU7_RHIPC</name>
<dbReference type="PROSITE" id="PS50279">
    <property type="entry name" value="BPTI_KUNITZ_2"/>
    <property type="match status" value="3"/>
</dbReference>
<feature type="signal peptide" evidence="4">
    <location>
        <begin position="1"/>
        <end position="25"/>
    </location>
</feature>
<protein>
    <submittedName>
        <fullName evidence="6">Putative trilaris</fullName>
    </submittedName>
</protein>
<feature type="chain" id="PRO_5003980446" evidence="4">
    <location>
        <begin position="26"/>
        <end position="357"/>
    </location>
</feature>
<dbReference type="GO" id="GO:0004867">
    <property type="term" value="F:serine-type endopeptidase inhibitor activity"/>
    <property type="evidence" value="ECO:0007669"/>
    <property type="project" value="UniProtKB-KW"/>
</dbReference>
<dbReference type="SMART" id="SM00131">
    <property type="entry name" value="KU"/>
    <property type="match status" value="3"/>
</dbReference>
<evidence type="ECO:0000256" key="1">
    <source>
        <dbReference type="ARBA" id="ARBA00022690"/>
    </source>
</evidence>
<dbReference type="InterPro" id="IPR036880">
    <property type="entry name" value="Kunitz_BPTI_sf"/>
</dbReference>
<evidence type="ECO:0000313" key="6">
    <source>
        <dbReference type="EMBL" id="JAA54050.1"/>
    </source>
</evidence>
<keyword evidence="1" id="KW-0646">Protease inhibitor</keyword>
<dbReference type="InterPro" id="IPR050098">
    <property type="entry name" value="TFPI/VKTCI-like"/>
</dbReference>
<accession>L7LQU7</accession>
<keyword evidence="2" id="KW-0722">Serine protease inhibitor</keyword>
<feature type="compositionally biased region" description="Polar residues" evidence="3">
    <location>
        <begin position="269"/>
        <end position="288"/>
    </location>
</feature>
<dbReference type="AlphaFoldDB" id="L7LQU7"/>
<feature type="compositionally biased region" description="Low complexity" evidence="3">
    <location>
        <begin position="259"/>
        <end position="268"/>
    </location>
</feature>
<reference evidence="6" key="1">
    <citation type="submission" date="2012-11" db="EMBL/GenBank/DDBJ databases">
        <authorList>
            <person name="Lucero-Rivera Y.E."/>
            <person name="Tovar-Ramirez D."/>
        </authorList>
    </citation>
    <scope>NUCLEOTIDE SEQUENCE</scope>
    <source>
        <tissue evidence="6">Salivary gland</tissue>
    </source>
</reference>
<proteinExistence type="evidence at transcript level"/>